<keyword evidence="1 2" id="KW-0175">Coiled coil</keyword>
<name>A0A9W7HSD9_HIBTR</name>
<feature type="region of interest" description="Disordered" evidence="3">
    <location>
        <begin position="544"/>
        <end position="563"/>
    </location>
</feature>
<dbReference type="EMBL" id="BSYR01000019">
    <property type="protein sequence ID" value="GMI82107.1"/>
    <property type="molecule type" value="Genomic_DNA"/>
</dbReference>
<organism evidence="5 6">
    <name type="scientific">Hibiscus trionum</name>
    <name type="common">Flower of an hour</name>
    <dbReference type="NCBI Taxonomy" id="183268"/>
    <lineage>
        <taxon>Eukaryota</taxon>
        <taxon>Viridiplantae</taxon>
        <taxon>Streptophyta</taxon>
        <taxon>Embryophyta</taxon>
        <taxon>Tracheophyta</taxon>
        <taxon>Spermatophyta</taxon>
        <taxon>Magnoliopsida</taxon>
        <taxon>eudicotyledons</taxon>
        <taxon>Gunneridae</taxon>
        <taxon>Pentapetalae</taxon>
        <taxon>rosids</taxon>
        <taxon>malvids</taxon>
        <taxon>Malvales</taxon>
        <taxon>Malvaceae</taxon>
        <taxon>Malvoideae</taxon>
        <taxon>Hibiscus</taxon>
    </lineage>
</organism>
<keyword evidence="4" id="KW-1133">Transmembrane helix</keyword>
<feature type="region of interest" description="Disordered" evidence="3">
    <location>
        <begin position="44"/>
        <end position="85"/>
    </location>
</feature>
<evidence type="ECO:0000256" key="3">
    <source>
        <dbReference type="SAM" id="MobiDB-lite"/>
    </source>
</evidence>
<dbReference type="PANTHER" id="PTHR31342">
    <property type="entry name" value="PROTEIN CHUP1, CHLOROPLASTIC"/>
    <property type="match status" value="1"/>
</dbReference>
<dbReference type="InterPro" id="IPR040265">
    <property type="entry name" value="CHUP1/IPGA1-like"/>
</dbReference>
<keyword evidence="4" id="KW-0812">Transmembrane</keyword>
<evidence type="ECO:0000256" key="4">
    <source>
        <dbReference type="SAM" id="Phobius"/>
    </source>
</evidence>
<dbReference type="OrthoDB" id="1870283at2759"/>
<gene>
    <name evidence="5" type="ORF">HRI_001880000</name>
</gene>
<sequence>MLIVAMSREQRDLRPLLLEFGVAVAISSAGFLYARHRTRKTKLYLPSPPPSRRVSDCCSEVDDGGNDDVSDLRAAPASDPEEISSYSVDNASFGHPPSARHGGDVFLCPEFTDFVEEFDTSRTFRTAKEDDYEKEIMHLRNIVRMLRERERNLEVQLLEYYGLKEQEAAVLERENQLKINNMEAKLLTLKIASLQSENQRLENQVADHAKVVAELQAAKSRIKVLKKKLQHEAEQNRELIRNVQKRVASLQEQELKAHADNHDIESNLERLKVLEGEAEELRKSNKRLQIENSELARKLESTQISANSVLEDPEYEAINKTQERVRQENEDLKKQIEQLQEDRCADAEELVYLRWINACLRYELRNFSPIPGKTVARDLSKSLSPESEKKAKSLILEYARAEGKGDRRMDSMNFDCDHWSCSQAFHGTDNGEADDSTFGNSPAKTTPNSRKNKFFKKLRRLIQGKDVASSSRKSDNAEDADSLTCSSGRGNDSVNMLHSNSDRFTTPSQTSPATTLDVDQVKDIDKFRRNSDCGPYGYKRFSSGRDVASESPLEPQLDQGSYSHRRSDIMKFAEALKQSGTKRGQIHRRAASIM</sequence>
<feature type="compositionally biased region" description="Basic residues" evidence="3">
    <location>
        <begin position="450"/>
        <end position="462"/>
    </location>
</feature>
<dbReference type="Proteomes" id="UP001165190">
    <property type="component" value="Unassembled WGS sequence"/>
</dbReference>
<evidence type="ECO:0000313" key="5">
    <source>
        <dbReference type="EMBL" id="GMI82107.1"/>
    </source>
</evidence>
<feature type="compositionally biased region" description="Polar residues" evidence="3">
    <location>
        <begin position="483"/>
        <end position="513"/>
    </location>
</feature>
<proteinExistence type="predicted"/>
<evidence type="ECO:0000256" key="1">
    <source>
        <dbReference type="ARBA" id="ARBA00023054"/>
    </source>
</evidence>
<dbReference type="AlphaFoldDB" id="A0A9W7HSD9"/>
<feature type="coiled-coil region" evidence="2">
    <location>
        <begin position="184"/>
        <end position="342"/>
    </location>
</feature>
<protein>
    <recommendedName>
        <fullName evidence="7">Protein CHUP1, chloroplastic</fullName>
    </recommendedName>
</protein>
<evidence type="ECO:0000313" key="6">
    <source>
        <dbReference type="Proteomes" id="UP001165190"/>
    </source>
</evidence>
<dbReference type="GO" id="GO:0055028">
    <property type="term" value="C:cortical microtubule"/>
    <property type="evidence" value="ECO:0007669"/>
    <property type="project" value="TreeGrafter"/>
</dbReference>
<feature type="transmembrane region" description="Helical" evidence="4">
    <location>
        <begin position="16"/>
        <end position="34"/>
    </location>
</feature>
<reference evidence="5" key="1">
    <citation type="submission" date="2023-05" db="EMBL/GenBank/DDBJ databases">
        <title>Genome and transcriptome analyses reveal genes involved in the formation of fine ridges on petal epidermal cells in Hibiscus trionum.</title>
        <authorList>
            <person name="Koshimizu S."/>
            <person name="Masuda S."/>
            <person name="Ishii T."/>
            <person name="Shirasu K."/>
            <person name="Hoshino A."/>
            <person name="Arita M."/>
        </authorList>
    </citation>
    <scope>NUCLEOTIDE SEQUENCE</scope>
    <source>
        <strain evidence="5">Hamamatsu line</strain>
    </source>
</reference>
<dbReference type="GO" id="GO:0072699">
    <property type="term" value="P:protein localization to cortical microtubule cytoskeleton"/>
    <property type="evidence" value="ECO:0007669"/>
    <property type="project" value="TreeGrafter"/>
</dbReference>
<accession>A0A9W7HSD9</accession>
<feature type="compositionally biased region" description="Polar residues" evidence="3">
    <location>
        <begin position="437"/>
        <end position="449"/>
    </location>
</feature>
<comment type="caution">
    <text evidence="5">The sequence shown here is derived from an EMBL/GenBank/DDBJ whole genome shotgun (WGS) entry which is preliminary data.</text>
</comment>
<feature type="region of interest" description="Disordered" evidence="3">
    <location>
        <begin position="431"/>
        <end position="513"/>
    </location>
</feature>
<evidence type="ECO:0008006" key="7">
    <source>
        <dbReference type="Google" id="ProtNLM"/>
    </source>
</evidence>
<feature type="compositionally biased region" description="Acidic residues" evidence="3">
    <location>
        <begin position="59"/>
        <end position="69"/>
    </location>
</feature>
<keyword evidence="6" id="KW-1185">Reference proteome</keyword>
<dbReference type="PANTHER" id="PTHR31342:SF4">
    <property type="entry name" value="ACTIN BINDING PROTEIN FAMILY"/>
    <property type="match status" value="1"/>
</dbReference>
<evidence type="ECO:0000256" key="2">
    <source>
        <dbReference type="SAM" id="Coils"/>
    </source>
</evidence>
<keyword evidence="4" id="KW-0472">Membrane</keyword>